<accession>A0A3B0RX83</accession>
<dbReference type="EMBL" id="UOEG01000181">
    <property type="protein sequence ID" value="VAV98514.1"/>
    <property type="molecule type" value="Genomic_DNA"/>
</dbReference>
<sequence>MTSGTHSTALPLLSVGGCGCGLPNAYCRLAGFLALVKCVPDRHVTRRVECCLKKQRHTAMNKG</sequence>
<gene>
    <name evidence="1" type="ORF">MNBD_ALPHA07-1068</name>
</gene>
<protein>
    <submittedName>
        <fullName evidence="1">Uncharacterized protein</fullName>
    </submittedName>
</protein>
<organism evidence="1">
    <name type="scientific">hydrothermal vent metagenome</name>
    <dbReference type="NCBI Taxonomy" id="652676"/>
    <lineage>
        <taxon>unclassified sequences</taxon>
        <taxon>metagenomes</taxon>
        <taxon>ecological metagenomes</taxon>
    </lineage>
</organism>
<proteinExistence type="predicted"/>
<dbReference type="AlphaFoldDB" id="A0A3B0RX83"/>
<reference evidence="1" key="1">
    <citation type="submission" date="2018-06" db="EMBL/GenBank/DDBJ databases">
        <authorList>
            <person name="Zhirakovskaya E."/>
        </authorList>
    </citation>
    <scope>NUCLEOTIDE SEQUENCE</scope>
</reference>
<evidence type="ECO:0000313" key="1">
    <source>
        <dbReference type="EMBL" id="VAV98514.1"/>
    </source>
</evidence>
<name>A0A3B0RX83_9ZZZZ</name>